<organism evidence="1 2">
    <name type="scientific">Actinomadura nitritigenes</name>
    <dbReference type="NCBI Taxonomy" id="134602"/>
    <lineage>
        <taxon>Bacteria</taxon>
        <taxon>Bacillati</taxon>
        <taxon>Actinomycetota</taxon>
        <taxon>Actinomycetes</taxon>
        <taxon>Streptosporangiales</taxon>
        <taxon>Thermomonosporaceae</taxon>
        <taxon>Actinomadura</taxon>
    </lineage>
</organism>
<sequence length="95" mass="9988">MGAYSYTTVTVEPDGSARITVHMHPDDSLSVLCGSGRDRAQISFTHAGADVIITPTDPNSPTAGDVQVARQLAESFATYAAEVERLHALITNTAA</sequence>
<reference evidence="1 2" key="1">
    <citation type="submission" date="2021-03" db="EMBL/GenBank/DDBJ databases">
        <authorList>
            <person name="Kanchanasin P."/>
            <person name="Saeng-In P."/>
            <person name="Phongsopitanun W."/>
            <person name="Yuki M."/>
            <person name="Kudo T."/>
            <person name="Ohkuma M."/>
            <person name="Tanasupawat S."/>
        </authorList>
    </citation>
    <scope>NUCLEOTIDE SEQUENCE [LARGE SCALE GENOMIC DNA]</scope>
    <source>
        <strain evidence="1 2">L46</strain>
    </source>
</reference>
<evidence type="ECO:0000313" key="2">
    <source>
        <dbReference type="Proteomes" id="UP000666915"/>
    </source>
</evidence>
<comment type="caution">
    <text evidence="1">The sequence shown here is derived from an EMBL/GenBank/DDBJ whole genome shotgun (WGS) entry which is preliminary data.</text>
</comment>
<dbReference type="RefSeq" id="WP_208271570.1">
    <property type="nucleotide sequence ID" value="NZ_BAAAGM010000018.1"/>
</dbReference>
<accession>A0ABS3RAK8</accession>
<dbReference type="EMBL" id="JAGEOK010000031">
    <property type="protein sequence ID" value="MBO2443265.1"/>
    <property type="molecule type" value="Genomic_DNA"/>
</dbReference>
<keyword evidence="2" id="KW-1185">Reference proteome</keyword>
<evidence type="ECO:0000313" key="1">
    <source>
        <dbReference type="EMBL" id="MBO2443265.1"/>
    </source>
</evidence>
<evidence type="ECO:0008006" key="3">
    <source>
        <dbReference type="Google" id="ProtNLM"/>
    </source>
</evidence>
<protein>
    <recommendedName>
        <fullName evidence="3">DUF1876 domain-containing protein</fullName>
    </recommendedName>
</protein>
<gene>
    <name evidence="1" type="ORF">J4557_37640</name>
</gene>
<name>A0ABS3RAK8_9ACTN</name>
<proteinExistence type="predicted"/>
<dbReference type="Proteomes" id="UP000666915">
    <property type="component" value="Unassembled WGS sequence"/>
</dbReference>